<protein>
    <submittedName>
        <fullName evidence="2">Uncharacterized protein</fullName>
    </submittedName>
</protein>
<feature type="region of interest" description="Disordered" evidence="1">
    <location>
        <begin position="42"/>
        <end position="128"/>
    </location>
</feature>
<sequence>MHTRTRSVIQSYSCNDHIYFHTHSLTQTPVVTNANSLLHESLLPGGPAPSMPELTSTGSSRRGFACSPEHRTPSLLTRPGSGDNVEGSGSCAGLGESMGGARGTGSGLGIGTGTGGGPIHATAGSKLR</sequence>
<organism evidence="2 3">
    <name type="scientific">Protopolystoma xenopodis</name>
    <dbReference type="NCBI Taxonomy" id="117903"/>
    <lineage>
        <taxon>Eukaryota</taxon>
        <taxon>Metazoa</taxon>
        <taxon>Spiralia</taxon>
        <taxon>Lophotrochozoa</taxon>
        <taxon>Platyhelminthes</taxon>
        <taxon>Monogenea</taxon>
        <taxon>Polyopisthocotylea</taxon>
        <taxon>Polystomatidea</taxon>
        <taxon>Polystomatidae</taxon>
        <taxon>Protopolystoma</taxon>
    </lineage>
</organism>
<name>A0A3S5AKX8_9PLAT</name>
<reference evidence="2" key="1">
    <citation type="submission" date="2018-11" db="EMBL/GenBank/DDBJ databases">
        <authorList>
            <consortium name="Pathogen Informatics"/>
        </authorList>
    </citation>
    <scope>NUCLEOTIDE SEQUENCE</scope>
</reference>
<keyword evidence="3" id="KW-1185">Reference proteome</keyword>
<gene>
    <name evidence="2" type="ORF">PXEA_LOCUS25416</name>
</gene>
<dbReference type="AlphaFoldDB" id="A0A3S5AKX8"/>
<dbReference type="EMBL" id="CAAALY010128791">
    <property type="protein sequence ID" value="VEL31976.1"/>
    <property type="molecule type" value="Genomic_DNA"/>
</dbReference>
<proteinExistence type="predicted"/>
<evidence type="ECO:0000313" key="3">
    <source>
        <dbReference type="Proteomes" id="UP000784294"/>
    </source>
</evidence>
<evidence type="ECO:0000313" key="2">
    <source>
        <dbReference type="EMBL" id="VEL31976.1"/>
    </source>
</evidence>
<comment type="caution">
    <text evidence="2">The sequence shown here is derived from an EMBL/GenBank/DDBJ whole genome shotgun (WGS) entry which is preliminary data.</text>
</comment>
<dbReference type="Proteomes" id="UP000784294">
    <property type="component" value="Unassembled WGS sequence"/>
</dbReference>
<accession>A0A3S5AKX8</accession>
<feature type="compositionally biased region" description="Low complexity" evidence="1">
    <location>
        <begin position="119"/>
        <end position="128"/>
    </location>
</feature>
<evidence type="ECO:0000256" key="1">
    <source>
        <dbReference type="SAM" id="MobiDB-lite"/>
    </source>
</evidence>
<feature type="compositionally biased region" description="Gly residues" evidence="1">
    <location>
        <begin position="90"/>
        <end position="118"/>
    </location>
</feature>